<dbReference type="Proteomes" id="UP000323324">
    <property type="component" value="Unassembled WGS sequence"/>
</dbReference>
<evidence type="ECO:0000313" key="2">
    <source>
        <dbReference type="Proteomes" id="UP000323324"/>
    </source>
</evidence>
<dbReference type="AlphaFoldDB" id="A0A8H2QM79"/>
<gene>
    <name evidence="1" type="ORF">ES676_05425</name>
</gene>
<keyword evidence="2" id="KW-1185">Reference proteome</keyword>
<sequence length="571" mass="64916">MKKTILIIAVFAFNLSLFGQIDKRTLEDSTPFSSKERTVLQTNADFVIAGEYLYYKLFTIDNNTLSTISKVGYVELVNAKKDVVLQHKIKLIDGVGYSDFFIPSTVLTGMYKIVGYTNFSKNNINESYFAKDIFIVNPFTANSQKVQDSLKTTATLNLRDAFPTENITHPLLSISTQKKEYSQRELISVNTEINDRIKSGNYSVSIRKLDSIEALNPNSKNYVSVTSSDTLYIPEMRGELISGKITNTVNTLDVSNKYVALSLPGKDYTFKVAKTNSNGAFFFNLNENSISHRAIIQVIEKNKEDFKVQLQSLSSNNYNALSFANLNIDSKLKQTIEARNIQNQIENAYYEEKRDSILPNAGPQLFYDGLGIKHELNAYTRFKTVRETFIEIVNQAGLRQNSDGTHRFVVYDNVLNYDLISSNLEPLLLVDGIIIQNNNDVVFYDSKKIKSITVVQGQYIYGSKVFEGIIDIETIAQDFKTSIKGAFFIEKDLKKLEPQKKYFQPEYSNTTLLNNRIPDYRRQLLWVPEISKNETQFKAYTSDVKGVFEVKLEGLNNLGTFISTSTFIEVK</sequence>
<dbReference type="EMBL" id="VSKM01000004">
    <property type="protein sequence ID" value="TYB76782.1"/>
    <property type="molecule type" value="Genomic_DNA"/>
</dbReference>
<dbReference type="RefSeq" id="WP_148369128.1">
    <property type="nucleotide sequence ID" value="NZ_VSKM01000004.1"/>
</dbReference>
<organism evidence="1 2">
    <name type="scientific">Bizionia saleffrena</name>
    <dbReference type="NCBI Taxonomy" id="291189"/>
    <lineage>
        <taxon>Bacteria</taxon>
        <taxon>Pseudomonadati</taxon>
        <taxon>Bacteroidota</taxon>
        <taxon>Flavobacteriia</taxon>
        <taxon>Flavobacteriales</taxon>
        <taxon>Flavobacteriaceae</taxon>
        <taxon>Bizionia</taxon>
    </lineage>
</organism>
<protein>
    <submittedName>
        <fullName evidence="1">Uncharacterized protein</fullName>
    </submittedName>
</protein>
<name>A0A8H2QM79_9FLAO</name>
<accession>A0A8H2QM79</accession>
<reference evidence="1 2" key="1">
    <citation type="submission" date="2019-08" db="EMBL/GenBank/DDBJ databases">
        <title>Genomes of Antarctic Bizionia species.</title>
        <authorList>
            <person name="Bowman J.P."/>
        </authorList>
    </citation>
    <scope>NUCLEOTIDE SEQUENCE [LARGE SCALE GENOMIC DNA]</scope>
    <source>
        <strain evidence="1 2">HFD</strain>
    </source>
</reference>
<comment type="caution">
    <text evidence="1">The sequence shown here is derived from an EMBL/GenBank/DDBJ whole genome shotgun (WGS) entry which is preliminary data.</text>
</comment>
<evidence type="ECO:0000313" key="1">
    <source>
        <dbReference type="EMBL" id="TYB76782.1"/>
    </source>
</evidence>
<proteinExistence type="predicted"/>